<proteinExistence type="predicted"/>
<dbReference type="RefSeq" id="WP_176237240.1">
    <property type="nucleotide sequence ID" value="NZ_BLRU01000291.1"/>
</dbReference>
<dbReference type="NCBIfam" id="TIGR02593">
    <property type="entry name" value="CRISPR_cas5"/>
    <property type="match status" value="1"/>
</dbReference>
<reference evidence="2 3" key="1">
    <citation type="journal article" date="2020" name="Front. Microbiol.">
        <title>Single-cell genomics of novel Actinobacteria with the Wood-Ljungdahl pathway discovered in a serpentinizing system.</title>
        <authorList>
            <person name="Merino N."/>
            <person name="Kawai M."/>
            <person name="Boyd E.S."/>
            <person name="Colman D.R."/>
            <person name="McGlynn S.E."/>
            <person name="Nealson K.H."/>
            <person name="Kurokawa K."/>
            <person name="Hongoh Y."/>
        </authorList>
    </citation>
    <scope>NUCLEOTIDE SEQUENCE [LARGE SCALE GENOMIC DNA]</scope>
    <source>
        <strain evidence="2 3">S03</strain>
    </source>
</reference>
<dbReference type="CDD" id="cd09645">
    <property type="entry name" value="Cas5_I-E"/>
    <property type="match status" value="1"/>
</dbReference>
<dbReference type="EMBL" id="BLRU01000291">
    <property type="protein sequence ID" value="GFP20196.1"/>
    <property type="molecule type" value="Genomic_DNA"/>
</dbReference>
<evidence type="ECO:0000313" key="2">
    <source>
        <dbReference type="EMBL" id="GFP20196.1"/>
    </source>
</evidence>
<organism evidence="2 3">
    <name type="scientific">Candidatus Hakubella thermalkaliphila</name>
    <dbReference type="NCBI Taxonomy" id="2754717"/>
    <lineage>
        <taxon>Bacteria</taxon>
        <taxon>Bacillati</taxon>
        <taxon>Actinomycetota</taxon>
        <taxon>Actinomycetota incertae sedis</taxon>
        <taxon>Candidatus Hakubellales</taxon>
        <taxon>Candidatus Hakubellaceae</taxon>
        <taxon>Candidatus Hakubella</taxon>
    </lineage>
</organism>
<keyword evidence="1" id="KW-0051">Antiviral defense</keyword>
<dbReference type="Proteomes" id="UP000574717">
    <property type="component" value="Unassembled WGS sequence"/>
</dbReference>
<evidence type="ECO:0000256" key="1">
    <source>
        <dbReference type="ARBA" id="ARBA00023118"/>
    </source>
</evidence>
<sequence>MSEIFTLLLRLEGPMQSWGYRSRFDYRDTSLEPTRSGVIGLICAAMGIARGEDISCFNVIRMGVRVDKDGRLERDYHTALKVIKADASNTGTVVSFRDYLADASFTVGLQSSYRELLDKIAKALSSPTWMLFLGRKAFPLTVPPVVDQKDPIKPGNLEDHLLTGKGDKRVVLEAPDGEKTQHDWPLCFGERRFKPRYVTVKFTPNEKGK</sequence>
<dbReference type="GO" id="GO:0051607">
    <property type="term" value="P:defense response to virus"/>
    <property type="evidence" value="ECO:0007669"/>
    <property type="project" value="UniProtKB-KW"/>
</dbReference>
<dbReference type="NCBIfam" id="TIGR01868">
    <property type="entry name" value="casD_Cas5e"/>
    <property type="match status" value="1"/>
</dbReference>
<dbReference type="Pfam" id="PF09704">
    <property type="entry name" value="Cas_Cas5d"/>
    <property type="match status" value="1"/>
</dbReference>
<dbReference type="GO" id="GO:0043571">
    <property type="term" value="P:maintenance of CRISPR repeat elements"/>
    <property type="evidence" value="ECO:0007669"/>
    <property type="project" value="InterPro"/>
</dbReference>
<protein>
    <submittedName>
        <fullName evidence="2">CRISPR system Cascade subunit CasD</fullName>
    </submittedName>
</protein>
<dbReference type="Gene3D" id="3.30.70.2660">
    <property type="match status" value="1"/>
</dbReference>
<evidence type="ECO:0000313" key="3">
    <source>
        <dbReference type="Proteomes" id="UP000574717"/>
    </source>
</evidence>
<dbReference type="InterPro" id="IPR021124">
    <property type="entry name" value="CRISPR-assoc_prot_Cas5"/>
</dbReference>
<gene>
    <name evidence="2" type="ORF">HKBW3S03_01697</name>
</gene>
<comment type="caution">
    <text evidence="2">The sequence shown here is derived from an EMBL/GenBank/DDBJ whole genome shotgun (WGS) entry which is preliminary data.</text>
</comment>
<dbReference type="InterPro" id="IPR013422">
    <property type="entry name" value="CRISPR-assoc_prot_Cas5_N"/>
</dbReference>
<name>A0A6V8NNY9_9ACTN</name>
<dbReference type="AlphaFoldDB" id="A0A6V8NNY9"/>
<accession>A0A6V8NNY9</accession>
<dbReference type="InterPro" id="IPR010147">
    <property type="entry name" value="CRISPR-assoc_prot_CasD"/>
</dbReference>
<dbReference type="GO" id="GO:0003723">
    <property type="term" value="F:RNA binding"/>
    <property type="evidence" value="ECO:0007669"/>
    <property type="project" value="InterPro"/>
</dbReference>